<evidence type="ECO:0008006" key="4">
    <source>
        <dbReference type="Google" id="ProtNLM"/>
    </source>
</evidence>
<evidence type="ECO:0000256" key="1">
    <source>
        <dbReference type="SAM" id="SignalP"/>
    </source>
</evidence>
<keyword evidence="3" id="KW-1185">Reference proteome</keyword>
<protein>
    <recommendedName>
        <fullName evidence="4">DUF2782 domain-containing protein</fullName>
    </recommendedName>
</protein>
<reference evidence="2" key="1">
    <citation type="submission" date="2013-01" db="EMBL/GenBank/DDBJ databases">
        <title>Genome draft of Hydrogenophaga taeniospiralis 2K1.</title>
        <authorList>
            <person name="Gomila M."/>
            <person name="Lalucat J."/>
        </authorList>
    </citation>
    <scope>NUCLEOTIDE SEQUENCE</scope>
    <source>
        <strain evidence="2">CCUG 15921</strain>
    </source>
</reference>
<comment type="caution">
    <text evidence="2">The sequence shown here is derived from an EMBL/GenBank/DDBJ whole genome shotgun (WGS) entry which is preliminary data.</text>
</comment>
<dbReference type="RefSeq" id="WP_157571925.1">
    <property type="nucleotide sequence ID" value="NZ_AOGK01000008.1"/>
</dbReference>
<feature type="chain" id="PRO_5040940169" description="DUF2782 domain-containing protein" evidence="1">
    <location>
        <begin position="27"/>
        <end position="114"/>
    </location>
</feature>
<feature type="signal peptide" evidence="1">
    <location>
        <begin position="1"/>
        <end position="26"/>
    </location>
</feature>
<dbReference type="EMBL" id="AOGK01000008">
    <property type="protein sequence ID" value="MDG5975730.1"/>
    <property type="molecule type" value="Genomic_DNA"/>
</dbReference>
<dbReference type="OrthoDB" id="8688876at2"/>
<evidence type="ECO:0000313" key="3">
    <source>
        <dbReference type="Proteomes" id="UP001152876"/>
    </source>
</evidence>
<dbReference type="Gene3D" id="2.20.130.30">
    <property type="entry name" value="Protein of unknown function DUF2782"/>
    <property type="match status" value="1"/>
</dbReference>
<keyword evidence="1" id="KW-0732">Signal</keyword>
<gene>
    <name evidence="2" type="ORF">H010_10731</name>
</gene>
<sequence>MCQHPTPLIRQSLLALAVLACLPAMAQTPPPTEPAAEAPAPAFSERIERITHEDDHARIDELRVGGQTRHIAVQPKNGAPAYEIVPAQGATDLGEAAGKTTGASGRSRWRILNF</sequence>
<organism evidence="2 3">
    <name type="scientific">Hydrogenophaga taeniospiralis CCUG 15921</name>
    <dbReference type="NCBI Taxonomy" id="1281780"/>
    <lineage>
        <taxon>Bacteria</taxon>
        <taxon>Pseudomonadati</taxon>
        <taxon>Pseudomonadota</taxon>
        <taxon>Betaproteobacteria</taxon>
        <taxon>Burkholderiales</taxon>
        <taxon>Comamonadaceae</taxon>
        <taxon>Hydrogenophaga</taxon>
    </lineage>
</organism>
<evidence type="ECO:0000313" key="2">
    <source>
        <dbReference type="EMBL" id="MDG5975730.1"/>
    </source>
</evidence>
<dbReference type="AlphaFoldDB" id="A0A9X4NQA6"/>
<accession>A0A9X4NQA6</accession>
<dbReference type="Proteomes" id="UP001152876">
    <property type="component" value="Unassembled WGS sequence"/>
</dbReference>
<proteinExistence type="predicted"/>
<name>A0A9X4NQA6_9BURK</name>